<dbReference type="InterPro" id="IPR057566">
    <property type="entry name" value="TPR_TTI1_N"/>
</dbReference>
<dbReference type="InterPro" id="IPR011989">
    <property type="entry name" value="ARM-like"/>
</dbReference>
<dbReference type="Proteomes" id="UP001219355">
    <property type="component" value="Chromosome 2"/>
</dbReference>
<dbReference type="SUPFAM" id="SSF48371">
    <property type="entry name" value="ARM repeat"/>
    <property type="match status" value="1"/>
</dbReference>
<evidence type="ECO:0008006" key="6">
    <source>
        <dbReference type="Google" id="ProtNLM"/>
    </source>
</evidence>
<evidence type="ECO:0000259" key="3">
    <source>
        <dbReference type="Pfam" id="PF24181"/>
    </source>
</evidence>
<feature type="domain" description="TTI1 N-terminal TPR" evidence="2">
    <location>
        <begin position="9"/>
        <end position="346"/>
    </location>
</feature>
<feature type="region of interest" description="Disordered" evidence="1">
    <location>
        <begin position="762"/>
        <end position="817"/>
    </location>
</feature>
<dbReference type="Gene3D" id="1.25.10.10">
    <property type="entry name" value="Leucine-rich Repeat Variant"/>
    <property type="match status" value="2"/>
</dbReference>
<evidence type="ECO:0000256" key="1">
    <source>
        <dbReference type="SAM" id="MobiDB-lite"/>
    </source>
</evidence>
<feature type="compositionally biased region" description="Basic and acidic residues" evidence="1">
    <location>
        <begin position="772"/>
        <end position="783"/>
    </location>
</feature>
<gene>
    <name evidence="4" type="ORF">PRK78_003276</name>
</gene>
<dbReference type="AlphaFoldDB" id="A0AAF0IKF4"/>
<name>A0AAF0IKF4_9EURO</name>
<evidence type="ECO:0000259" key="2">
    <source>
        <dbReference type="Pfam" id="PF24173"/>
    </source>
</evidence>
<sequence length="1181" mass="129718">MENMRHEAFQKLRPPCVELSSVTLRFRGNLARPQDVLKALEEVHSVLIDVADKGWLDEKLAEYVFFPLSQIFNQTERLPVRCVELAVSCLQLLIEKGWRQRLSAAMGKQLMILMTILAGGLPAQNQNRDVNRRQSEESTTAAFACIGSLCGVLQGPEAASMIFNEIGTATIVDQAVYVLLEGILDGPSDGVQISAAKALQALLSRITSRVVLASLLPRTVSTLTKALRPTTRIRRSSRLLSLCLVILAGLLKAVLNDEIDHPAKASDDQLRDQPGTNTMVLDNSWLKATASQVKLALANIIPLRTHEKRLVRQSLLDLCLTVIERCSRSLADALPMMIESVVALAEPEDGSDACIALKQLILSSESVANNLNSSLHTWIIALPRVMQANDDAVKQRAIRHIAVAFRAVAECQSISAVLDETMVTSLCESVAAVIQSSSKAPQLLRSPSNAGLEVALGEVTGSQSFGAVLIDHRSQKGTLLELHHLIKSFAQMDTSLSLIKSTIDRLYGSTGDSAVAPFWLALSFLKNKKMNDASFCDILDLDTPTSSPSLANLVEELYSISLPILTELPTANPEEWRICALALEAVALQSQQLRESFRPELIDILYPVLQLMGSSNPDLQNHAMTCLNVMTNACGYPDTTTMLIDNVDYLINSVGMKFNTFDISPQAPQVLLMLIRLCGARLIPYLDDLIGSIFSILDAFHGYPKLVELLFAVLGTIVDESAKSPGALSIKSGTQMKSRSHWKQQYTPRTVPNIIDEFERRRERRAQQGAHEAGKSEVLELHPKRPWKTVTSEESGAADFPADNSNSQPEDDDNKALSKPHSLLLNIVKTIPPHLSSPSPHLRRSLLTILSRAAAVLAPDENSFLPLINDLWPSVSARITLPPILASNTSTSLSLTTSPSQKTSGLDEAGVQEQTYVIVASCKTISSMCEGAGDFMTSRIEHEFPKWKQIYFWCWERVKHDAELAFERHQQRQRALKRNIDATKTTSQIEHLSISQPPSTNENISLSISKAPSTATSSQPRGPPPLPHFASKSFSPHHSIWSALTSLFTCILSHVRVPLDIGDEICECLGSWISLFYPHHYFTYSWRTTTIDEVQDTKGMQTDSSASDVDVDVTIRAMDTWNADLTWFIFSRGQATNVKGGREEGLEVVRAKMDGRLVEMAAYPAGGNGKLGGMGFAGVVF</sequence>
<proteinExistence type="predicted"/>
<dbReference type="Pfam" id="PF24173">
    <property type="entry name" value="TPR_TTI1_N"/>
    <property type="match status" value="1"/>
</dbReference>
<dbReference type="EMBL" id="CP120628">
    <property type="protein sequence ID" value="WEW57809.1"/>
    <property type="molecule type" value="Genomic_DNA"/>
</dbReference>
<evidence type="ECO:0000313" key="5">
    <source>
        <dbReference type="Proteomes" id="UP001219355"/>
    </source>
</evidence>
<dbReference type="Pfam" id="PF21547">
    <property type="entry name" value="TTI1"/>
    <property type="match status" value="1"/>
</dbReference>
<dbReference type="InterPro" id="IPR049362">
    <property type="entry name" value="TTI1_rpt"/>
</dbReference>
<dbReference type="Pfam" id="PF24181">
    <property type="entry name" value="TPR_TTI1_C"/>
    <property type="match status" value="1"/>
</dbReference>
<dbReference type="PANTHER" id="PTHR18460">
    <property type="entry name" value="TEL2 INTERACTING PROTEIN 1 TTI1 FAMILY MEMBER"/>
    <property type="match status" value="1"/>
</dbReference>
<dbReference type="InterPro" id="IPR052587">
    <property type="entry name" value="TELO2-interacting_protein_1"/>
</dbReference>
<dbReference type="InterPro" id="IPR016024">
    <property type="entry name" value="ARM-type_fold"/>
</dbReference>
<dbReference type="PANTHER" id="PTHR18460:SF3">
    <property type="entry name" value="TELO2-INTERACTING PROTEIN 1 HOMOLOG"/>
    <property type="match status" value="1"/>
</dbReference>
<accession>A0AAF0IKF4</accession>
<evidence type="ECO:0000313" key="4">
    <source>
        <dbReference type="EMBL" id="WEW57809.1"/>
    </source>
</evidence>
<protein>
    <recommendedName>
        <fullName evidence="6">HEAT repeat protein</fullName>
    </recommendedName>
</protein>
<dbReference type="GO" id="GO:0005737">
    <property type="term" value="C:cytoplasm"/>
    <property type="evidence" value="ECO:0007669"/>
    <property type="project" value="TreeGrafter"/>
</dbReference>
<reference evidence="4" key="1">
    <citation type="submission" date="2023-03" db="EMBL/GenBank/DDBJ databases">
        <title>Emydomyces testavorans Genome Sequence.</title>
        <authorList>
            <person name="Hoyer L."/>
        </authorList>
    </citation>
    <scope>NUCLEOTIDE SEQUENCE</scope>
    <source>
        <strain evidence="4">16-2883</strain>
    </source>
</reference>
<organism evidence="4 5">
    <name type="scientific">Emydomyces testavorans</name>
    <dbReference type="NCBI Taxonomy" id="2070801"/>
    <lineage>
        <taxon>Eukaryota</taxon>
        <taxon>Fungi</taxon>
        <taxon>Dikarya</taxon>
        <taxon>Ascomycota</taxon>
        <taxon>Pezizomycotina</taxon>
        <taxon>Eurotiomycetes</taxon>
        <taxon>Eurotiomycetidae</taxon>
        <taxon>Onygenales</taxon>
        <taxon>Nannizziopsiaceae</taxon>
        <taxon>Emydomyces</taxon>
    </lineage>
</organism>
<feature type="domain" description="TTI1 C-terminal TPR" evidence="3">
    <location>
        <begin position="741"/>
        <end position="880"/>
    </location>
</feature>
<keyword evidence="5" id="KW-1185">Reference proteome</keyword>
<dbReference type="InterPro" id="IPR057567">
    <property type="entry name" value="TPR_TTI1_C"/>
</dbReference>